<evidence type="ECO:0000313" key="10">
    <source>
        <dbReference type="Proteomes" id="UP000521676"/>
    </source>
</evidence>
<dbReference type="RefSeq" id="WP_341467840.1">
    <property type="nucleotide sequence ID" value="NZ_CP128399.1"/>
</dbReference>
<feature type="transmembrane region" description="Helical" evidence="7">
    <location>
        <begin position="30"/>
        <end position="54"/>
    </location>
</feature>
<evidence type="ECO:0000256" key="1">
    <source>
        <dbReference type="ARBA" id="ARBA00004651"/>
    </source>
</evidence>
<evidence type="ECO:0000313" key="8">
    <source>
        <dbReference type="EMBL" id="NWJ46583.1"/>
    </source>
</evidence>
<dbReference type="EMBL" id="CP128399">
    <property type="protein sequence ID" value="WJW65953.1"/>
    <property type="molecule type" value="Genomic_DNA"/>
</dbReference>
<evidence type="ECO:0000256" key="4">
    <source>
        <dbReference type="ARBA" id="ARBA00022989"/>
    </source>
</evidence>
<name>A0A8T7LZP1_9CHLR</name>
<evidence type="ECO:0000313" key="9">
    <source>
        <dbReference type="EMBL" id="WJW65953.1"/>
    </source>
</evidence>
<feature type="region of interest" description="Disordered" evidence="6">
    <location>
        <begin position="1"/>
        <end position="24"/>
    </location>
</feature>
<keyword evidence="3 7" id="KW-0812">Transmembrane</keyword>
<evidence type="ECO:0000256" key="2">
    <source>
        <dbReference type="ARBA" id="ARBA00022475"/>
    </source>
</evidence>
<proteinExistence type="predicted"/>
<accession>A0A8T7LZP1</accession>
<evidence type="ECO:0000313" key="11">
    <source>
        <dbReference type="Proteomes" id="UP001431572"/>
    </source>
</evidence>
<organism evidence="8 10">
    <name type="scientific">Candidatus Chlorohelix allophototropha</name>
    <dbReference type="NCBI Taxonomy" id="3003348"/>
    <lineage>
        <taxon>Bacteria</taxon>
        <taxon>Bacillati</taxon>
        <taxon>Chloroflexota</taxon>
        <taxon>Chloroflexia</taxon>
        <taxon>Candidatus Chloroheliales</taxon>
        <taxon>Candidatus Chloroheliaceae</taxon>
        <taxon>Candidatus Chlorohelix</taxon>
    </lineage>
</organism>
<dbReference type="Proteomes" id="UP000521676">
    <property type="component" value="Unassembled WGS sequence"/>
</dbReference>
<evidence type="ECO:0000256" key="7">
    <source>
        <dbReference type="SAM" id="Phobius"/>
    </source>
</evidence>
<keyword evidence="5 7" id="KW-0472">Membrane</keyword>
<feature type="transmembrane region" description="Helical" evidence="7">
    <location>
        <begin position="478"/>
        <end position="499"/>
    </location>
</feature>
<dbReference type="Proteomes" id="UP001431572">
    <property type="component" value="Chromosome 1"/>
</dbReference>
<dbReference type="PANTHER" id="PTHR30250">
    <property type="entry name" value="PST FAMILY PREDICTED COLANIC ACID TRANSPORTER"/>
    <property type="match status" value="1"/>
</dbReference>
<keyword evidence="2" id="KW-1003">Cell membrane</keyword>
<feature type="transmembrane region" description="Helical" evidence="7">
    <location>
        <begin position="141"/>
        <end position="162"/>
    </location>
</feature>
<feature type="transmembrane region" description="Helical" evidence="7">
    <location>
        <begin position="60"/>
        <end position="83"/>
    </location>
</feature>
<evidence type="ECO:0000256" key="6">
    <source>
        <dbReference type="SAM" id="MobiDB-lite"/>
    </source>
</evidence>
<feature type="transmembrane region" description="Helical" evidence="7">
    <location>
        <begin position="434"/>
        <end position="457"/>
    </location>
</feature>
<feature type="compositionally biased region" description="Basic and acidic residues" evidence="6">
    <location>
        <begin position="1"/>
        <end position="10"/>
    </location>
</feature>
<dbReference type="AlphaFoldDB" id="A0A8T7LZP1"/>
<reference evidence="9" key="2">
    <citation type="journal article" date="2024" name="Nature">
        <title>Anoxygenic phototroph of the Chloroflexota uses a type I reaction centre.</title>
        <authorList>
            <person name="Tsuji J.M."/>
            <person name="Shaw N.A."/>
            <person name="Nagashima S."/>
            <person name="Venkiteswaran J.J."/>
            <person name="Schiff S.L."/>
            <person name="Watanabe T."/>
            <person name="Fukui M."/>
            <person name="Hanada S."/>
            <person name="Tank M."/>
            <person name="Neufeld J.D."/>
        </authorList>
    </citation>
    <scope>NUCLEOTIDE SEQUENCE</scope>
    <source>
        <strain evidence="9">L227-S17</strain>
    </source>
</reference>
<dbReference type="InterPro" id="IPR050833">
    <property type="entry name" value="Poly_Biosynth_Transport"/>
</dbReference>
<feature type="transmembrane region" description="Helical" evidence="7">
    <location>
        <begin position="505"/>
        <end position="525"/>
    </location>
</feature>
<reference evidence="8 10" key="1">
    <citation type="submission" date="2020-06" db="EMBL/GenBank/DDBJ databases">
        <title>Anoxygenic phototrophic Chloroflexota member uses a Type I reaction center.</title>
        <authorList>
            <person name="Tsuji J.M."/>
            <person name="Shaw N.A."/>
            <person name="Nagashima S."/>
            <person name="Venkiteswaran J."/>
            <person name="Schiff S.L."/>
            <person name="Hanada S."/>
            <person name="Tank M."/>
            <person name="Neufeld J.D."/>
        </authorList>
    </citation>
    <scope>NUCLEOTIDE SEQUENCE [LARGE SCALE GENOMIC DNA]</scope>
    <source>
        <strain evidence="8">L227-S17</strain>
    </source>
</reference>
<keyword evidence="11" id="KW-1185">Reference proteome</keyword>
<feature type="transmembrane region" description="Helical" evidence="7">
    <location>
        <begin position="174"/>
        <end position="196"/>
    </location>
</feature>
<comment type="subcellular location">
    <subcellularLocation>
        <location evidence="1">Cell membrane</location>
        <topology evidence="1">Multi-pass membrane protein</topology>
    </subcellularLocation>
</comment>
<feature type="transmembrane region" description="Helical" evidence="7">
    <location>
        <begin position="346"/>
        <end position="366"/>
    </location>
</feature>
<protein>
    <recommendedName>
        <fullName evidence="12">Polysaccharide biosynthesis protein C-terminal domain-containing protein</fullName>
    </recommendedName>
</protein>
<feature type="transmembrane region" description="Helical" evidence="7">
    <location>
        <begin position="106"/>
        <end position="129"/>
    </location>
</feature>
<evidence type="ECO:0008006" key="12">
    <source>
        <dbReference type="Google" id="ProtNLM"/>
    </source>
</evidence>
<dbReference type="EMBL" id="JACATZ010000001">
    <property type="protein sequence ID" value="NWJ46583.1"/>
    <property type="molecule type" value="Genomic_DNA"/>
</dbReference>
<evidence type="ECO:0000256" key="5">
    <source>
        <dbReference type="ARBA" id="ARBA00023136"/>
    </source>
</evidence>
<evidence type="ECO:0000256" key="3">
    <source>
        <dbReference type="ARBA" id="ARBA00022692"/>
    </source>
</evidence>
<keyword evidence="4 7" id="KW-1133">Transmembrane helix</keyword>
<dbReference type="GO" id="GO:0005886">
    <property type="term" value="C:plasma membrane"/>
    <property type="evidence" value="ECO:0007669"/>
    <property type="project" value="UniProtKB-SubCell"/>
</dbReference>
<dbReference type="PANTHER" id="PTHR30250:SF26">
    <property type="entry name" value="PSMA PROTEIN"/>
    <property type="match status" value="1"/>
</dbReference>
<feature type="transmembrane region" description="Helical" evidence="7">
    <location>
        <begin position="202"/>
        <end position="221"/>
    </location>
</feature>
<gene>
    <name evidence="8" type="ORF">HXX08_11945</name>
    <name evidence="9" type="ORF">OZ401_001733</name>
</gene>
<feature type="transmembrane region" description="Helical" evidence="7">
    <location>
        <begin position="387"/>
        <end position="414"/>
    </location>
</feature>
<sequence>MQTDLKEQPDQKATSPKPPKPPSLQKKAGWALFWNIIFLPAKALLGLVVSLVIIKDFKRSAYIDLAAISASLALLGVVTDLGIERSLPRFVSEIEVKFGRTYLRRFIFNIVIIKLAILAVLSLVFGIFADTVAQWLDLTQYARAYLSLILLLLVLGAFYDIATQVLYSFFKQKVTNILDITVTIVNTSLTLVFILIFKWEVFGVIVALLLTTIVSVVIATWQAWTASHEAREIGKKSVGSGGGITEKQNLAEKVKLRWRFIKYSTLMYFLNVSYSLSDYSFAVVVLVYFREAVAATIVRITYTFIRTLLKNLMTPLNGVQMPLFSSIYAEERHKDLQVAYATLTRIQIFLLVPSALGFIVLARNLLQLLMLRQSGDAVLTPDMLTPATWSVIITVIMTFGESLLVIPSIILMVYEKYRAIIFTQLLPYLTGPLLALVALLKLGAIVAVLVMGGLAVLSRAIQVFIAQRQFGLRYPVGFFMKVLKSSLAFAIPLQILVLLLPVNWFVTFGVVVAGVIIFVVVFKMLGGFDPEDKKRLQTIKLPFRNLIIKYL</sequence>
<feature type="transmembrane region" description="Helical" evidence="7">
    <location>
        <begin position="266"/>
        <end position="289"/>
    </location>
</feature>